<sequence>MYKKVTVTPAFQTIRRISHRLQPPRYASPSPSSPSTYTTAIQSKPPADSSSKNRKSKETAGIMVPINFEYSIQPPLGNTQVAKTGHKNEAEATATKRIPAQVITEEGGRSGAHIEERVTEYINRAKSRIRRTISSNHPGEGKKAPSGGNNKLTDNAAAAPGKDKFTDYIERTKKKLRTTSSMGVGKRNSSK</sequence>
<dbReference type="PANTHER" id="PTHR36746:SF3">
    <property type="entry name" value="DUF4005 DOMAIN-CONTAINING PROTEIN"/>
    <property type="match status" value="1"/>
</dbReference>
<dbReference type="Proteomes" id="UP000008311">
    <property type="component" value="Unassembled WGS sequence"/>
</dbReference>
<gene>
    <name evidence="2" type="ORF">RCOM_0648030</name>
</gene>
<evidence type="ECO:0000313" key="3">
    <source>
        <dbReference type="Proteomes" id="UP000008311"/>
    </source>
</evidence>
<feature type="region of interest" description="Disordered" evidence="1">
    <location>
        <begin position="81"/>
        <end position="100"/>
    </location>
</feature>
<dbReference type="eggNOG" id="ENOG502SD5U">
    <property type="taxonomic scope" value="Eukaryota"/>
</dbReference>
<reference evidence="3" key="1">
    <citation type="journal article" date="2010" name="Nat. Biotechnol.">
        <title>Draft genome sequence of the oilseed species Ricinus communis.</title>
        <authorList>
            <person name="Chan A.P."/>
            <person name="Crabtree J."/>
            <person name="Zhao Q."/>
            <person name="Lorenzi H."/>
            <person name="Orvis J."/>
            <person name="Puiu D."/>
            <person name="Melake-Berhan A."/>
            <person name="Jones K.M."/>
            <person name="Redman J."/>
            <person name="Chen G."/>
            <person name="Cahoon E.B."/>
            <person name="Gedil M."/>
            <person name="Stanke M."/>
            <person name="Haas B.J."/>
            <person name="Wortman J.R."/>
            <person name="Fraser-Liggett C.M."/>
            <person name="Ravel J."/>
            <person name="Rabinowicz P.D."/>
        </authorList>
    </citation>
    <scope>NUCLEOTIDE SEQUENCE [LARGE SCALE GENOMIC DNA]</scope>
    <source>
        <strain evidence="3">cv. Hale</strain>
    </source>
</reference>
<keyword evidence="3" id="KW-1185">Reference proteome</keyword>
<proteinExistence type="predicted"/>
<protein>
    <submittedName>
        <fullName evidence="2">Uncharacterized protein</fullName>
    </submittedName>
</protein>
<dbReference type="AlphaFoldDB" id="B9SFN6"/>
<dbReference type="PANTHER" id="PTHR36746">
    <property type="entry name" value="BNAC04G51760D PROTEIN"/>
    <property type="match status" value="1"/>
</dbReference>
<feature type="region of interest" description="Disordered" evidence="1">
    <location>
        <begin position="18"/>
        <end position="57"/>
    </location>
</feature>
<evidence type="ECO:0000313" key="2">
    <source>
        <dbReference type="EMBL" id="EEF37648.1"/>
    </source>
</evidence>
<feature type="compositionally biased region" description="Low complexity" evidence="1">
    <location>
        <begin position="23"/>
        <end position="40"/>
    </location>
</feature>
<organism evidence="2 3">
    <name type="scientific">Ricinus communis</name>
    <name type="common">Castor bean</name>
    <dbReference type="NCBI Taxonomy" id="3988"/>
    <lineage>
        <taxon>Eukaryota</taxon>
        <taxon>Viridiplantae</taxon>
        <taxon>Streptophyta</taxon>
        <taxon>Embryophyta</taxon>
        <taxon>Tracheophyta</taxon>
        <taxon>Spermatophyta</taxon>
        <taxon>Magnoliopsida</taxon>
        <taxon>eudicotyledons</taxon>
        <taxon>Gunneridae</taxon>
        <taxon>Pentapetalae</taxon>
        <taxon>rosids</taxon>
        <taxon>fabids</taxon>
        <taxon>Malpighiales</taxon>
        <taxon>Euphorbiaceae</taxon>
        <taxon>Acalyphoideae</taxon>
        <taxon>Acalypheae</taxon>
        <taxon>Ricinus</taxon>
    </lineage>
</organism>
<evidence type="ECO:0000256" key="1">
    <source>
        <dbReference type="SAM" id="MobiDB-lite"/>
    </source>
</evidence>
<dbReference type="EMBL" id="EQ973945">
    <property type="protein sequence ID" value="EEF37648.1"/>
    <property type="molecule type" value="Genomic_DNA"/>
</dbReference>
<name>B9SFN6_RICCO</name>
<accession>B9SFN6</accession>
<dbReference type="InParanoid" id="B9SFN6"/>
<feature type="region of interest" description="Disordered" evidence="1">
    <location>
        <begin position="131"/>
        <end position="168"/>
    </location>
</feature>